<sequence>MATKTLTDKLESSRVLIFNSRDAEVAALLDTMGIDTAYIDEGESLYNETMTLVDQQKKEYQEQSLAYDKFYVEKDVAEAIYKRTLKLVKVLSRSDKDLQNRLGLQNGKVYAIEQWIEGAVDFYNRLLNEADFLTNLAKFKVTPEQLNTEKTAIDALKDLRNQAVVEKGKAQEATRLRNEKLDELDDYCTELKAVAEIALEEKPQLLEKLGVVVPS</sequence>
<comment type="caution">
    <text evidence="1">The sequence shown here is derived from an EMBL/GenBank/DDBJ whole genome shotgun (WGS) entry which is preliminary data.</text>
</comment>
<name>A0ABW7N9F5_9BACT</name>
<organism evidence="1 2">
    <name type="scientific">Marinoscillum luteum</name>
    <dbReference type="NCBI Taxonomy" id="861051"/>
    <lineage>
        <taxon>Bacteria</taxon>
        <taxon>Pseudomonadati</taxon>
        <taxon>Bacteroidota</taxon>
        <taxon>Cytophagia</taxon>
        <taxon>Cytophagales</taxon>
        <taxon>Reichenbachiellaceae</taxon>
        <taxon>Marinoscillum</taxon>
    </lineage>
</organism>
<proteinExistence type="predicted"/>
<accession>A0ABW7N9F5</accession>
<evidence type="ECO:0000313" key="2">
    <source>
        <dbReference type="Proteomes" id="UP001610063"/>
    </source>
</evidence>
<dbReference type="RefSeq" id="WP_395416954.1">
    <property type="nucleotide sequence ID" value="NZ_JBIPKE010000015.1"/>
</dbReference>
<keyword evidence="2" id="KW-1185">Reference proteome</keyword>
<gene>
    <name evidence="1" type="ORF">ACHKAR_08025</name>
</gene>
<dbReference type="Proteomes" id="UP001610063">
    <property type="component" value="Unassembled WGS sequence"/>
</dbReference>
<reference evidence="1 2" key="1">
    <citation type="journal article" date="2013" name="Int. J. Syst. Evol. Microbiol.">
        <title>Marinoscillum luteum sp. nov., isolated from marine sediment.</title>
        <authorList>
            <person name="Cha I.T."/>
            <person name="Park S.J."/>
            <person name="Kim S.J."/>
            <person name="Kim J.G."/>
            <person name="Jung M.Y."/>
            <person name="Shin K.S."/>
            <person name="Kwon K.K."/>
            <person name="Yang S.H."/>
            <person name="Seo Y.S."/>
            <person name="Rhee S.K."/>
        </authorList>
    </citation>
    <scope>NUCLEOTIDE SEQUENCE [LARGE SCALE GENOMIC DNA]</scope>
    <source>
        <strain evidence="1 2">KCTC 23939</strain>
    </source>
</reference>
<dbReference type="EMBL" id="JBIPKE010000015">
    <property type="protein sequence ID" value="MFH6983379.1"/>
    <property type="molecule type" value="Genomic_DNA"/>
</dbReference>
<evidence type="ECO:0000313" key="1">
    <source>
        <dbReference type="EMBL" id="MFH6983379.1"/>
    </source>
</evidence>
<protein>
    <submittedName>
        <fullName evidence="1">Uncharacterized protein</fullName>
    </submittedName>
</protein>